<dbReference type="Pfam" id="PF00665">
    <property type="entry name" value="rve"/>
    <property type="match status" value="1"/>
</dbReference>
<dbReference type="InterPro" id="IPR050900">
    <property type="entry name" value="Transposase_IS3/IS150/IS904"/>
</dbReference>
<sequence>MTRPDRIGETSPAEPETFLRLDEDPDGVGHHGKSTRALGRTLREHGQQRATEDILTDAFTELRAAEVSVTRSCTLTGISRATHYRHVNPKGPMHGPWLSRTPPPQALDTAERDLVLALLTSPAYRDLAIPQVWARELDEGRYWCSVSTMYRIARAAGQVRERRRLATHPARVRPELVARGPSEVWSWDITALKGPSKGMWYKCYVILDIYSRYVTGWLVAAAEDAVVAKDFLDEAMNRNGSQPHTIHADRGGAMVSKPVSELLVDLRVIRSHSRPRTSNDNPYSEAQFKTLKYMPDFPERFGSLEDARVFCDGFFAAYNHEHRHSGIGMHTPASVHFGTAEQIRTQRQATLNQAYTEHPERFARRPRPPKLPEAAWINQPADQPKPAL</sequence>
<organism evidence="3 4">
    <name type="scientific">Amycolatopsis panacis</name>
    <dbReference type="NCBI Taxonomy" id="2340917"/>
    <lineage>
        <taxon>Bacteria</taxon>
        <taxon>Bacillati</taxon>
        <taxon>Actinomycetota</taxon>
        <taxon>Actinomycetes</taxon>
        <taxon>Pseudonocardiales</taxon>
        <taxon>Pseudonocardiaceae</taxon>
        <taxon>Amycolatopsis</taxon>
    </lineage>
</organism>
<protein>
    <submittedName>
        <fullName evidence="3">IS3 family transposase</fullName>
    </submittedName>
</protein>
<dbReference type="AlphaFoldDB" id="A0A419IAT9"/>
<name>A0A419IAT9_9PSEU</name>
<dbReference type="PANTHER" id="PTHR46889:SF4">
    <property type="entry name" value="TRANSPOSASE INSO FOR INSERTION SEQUENCE ELEMENT IS911B-RELATED"/>
    <property type="match status" value="1"/>
</dbReference>
<dbReference type="GO" id="GO:0003676">
    <property type="term" value="F:nucleic acid binding"/>
    <property type="evidence" value="ECO:0007669"/>
    <property type="project" value="InterPro"/>
</dbReference>
<dbReference type="InterPro" id="IPR048020">
    <property type="entry name" value="Transpos_IS3"/>
</dbReference>
<dbReference type="InterPro" id="IPR036397">
    <property type="entry name" value="RNaseH_sf"/>
</dbReference>
<accession>A0A419IAT9</accession>
<dbReference type="PROSITE" id="PS50994">
    <property type="entry name" value="INTEGRASE"/>
    <property type="match status" value="1"/>
</dbReference>
<dbReference type="EMBL" id="QZFV01000025">
    <property type="protein sequence ID" value="RJQ91108.1"/>
    <property type="molecule type" value="Genomic_DNA"/>
</dbReference>
<dbReference type="GO" id="GO:0015074">
    <property type="term" value="P:DNA integration"/>
    <property type="evidence" value="ECO:0007669"/>
    <property type="project" value="InterPro"/>
</dbReference>
<gene>
    <name evidence="3" type="ORF">D5S19_02350</name>
</gene>
<feature type="region of interest" description="Disordered" evidence="1">
    <location>
        <begin position="357"/>
        <end position="388"/>
    </location>
</feature>
<dbReference type="InterPro" id="IPR001584">
    <property type="entry name" value="Integrase_cat-core"/>
</dbReference>
<dbReference type="NCBIfam" id="NF033516">
    <property type="entry name" value="transpos_IS3"/>
    <property type="match status" value="1"/>
</dbReference>
<keyword evidence="4" id="KW-1185">Reference proteome</keyword>
<evidence type="ECO:0000259" key="2">
    <source>
        <dbReference type="PROSITE" id="PS50994"/>
    </source>
</evidence>
<dbReference type="Proteomes" id="UP000285112">
    <property type="component" value="Unassembled WGS sequence"/>
</dbReference>
<dbReference type="PANTHER" id="PTHR46889">
    <property type="entry name" value="TRANSPOSASE INSF FOR INSERTION SEQUENCE IS3B-RELATED"/>
    <property type="match status" value="1"/>
</dbReference>
<feature type="region of interest" description="Disordered" evidence="1">
    <location>
        <begin position="1"/>
        <end position="46"/>
    </location>
</feature>
<comment type="caution">
    <text evidence="3">The sequence shown here is derived from an EMBL/GenBank/DDBJ whole genome shotgun (WGS) entry which is preliminary data.</text>
</comment>
<evidence type="ECO:0000256" key="1">
    <source>
        <dbReference type="SAM" id="MobiDB-lite"/>
    </source>
</evidence>
<dbReference type="SUPFAM" id="SSF53098">
    <property type="entry name" value="Ribonuclease H-like"/>
    <property type="match status" value="1"/>
</dbReference>
<dbReference type="Gene3D" id="3.30.420.10">
    <property type="entry name" value="Ribonuclease H-like superfamily/Ribonuclease H"/>
    <property type="match status" value="1"/>
</dbReference>
<reference evidence="3 4" key="1">
    <citation type="submission" date="2018-09" db="EMBL/GenBank/DDBJ databases">
        <title>YIM PH 21725 draft genome.</title>
        <authorList>
            <person name="Miao C."/>
        </authorList>
    </citation>
    <scope>NUCLEOTIDE SEQUENCE [LARGE SCALE GENOMIC DNA]</scope>
    <source>
        <strain evidence="4">YIM PH21725</strain>
    </source>
</reference>
<evidence type="ECO:0000313" key="3">
    <source>
        <dbReference type="EMBL" id="RJQ91108.1"/>
    </source>
</evidence>
<evidence type="ECO:0000313" key="4">
    <source>
        <dbReference type="Proteomes" id="UP000285112"/>
    </source>
</evidence>
<dbReference type="InterPro" id="IPR012337">
    <property type="entry name" value="RNaseH-like_sf"/>
</dbReference>
<feature type="domain" description="Integrase catalytic" evidence="2">
    <location>
        <begin position="177"/>
        <end position="340"/>
    </location>
</feature>
<proteinExistence type="predicted"/>